<organism evidence="1 2">
    <name type="scientific">Actinomortierella ambigua</name>
    <dbReference type="NCBI Taxonomy" id="1343610"/>
    <lineage>
        <taxon>Eukaryota</taxon>
        <taxon>Fungi</taxon>
        <taxon>Fungi incertae sedis</taxon>
        <taxon>Mucoromycota</taxon>
        <taxon>Mortierellomycotina</taxon>
        <taxon>Mortierellomycetes</taxon>
        <taxon>Mortierellales</taxon>
        <taxon>Mortierellaceae</taxon>
        <taxon>Actinomortierella</taxon>
    </lineage>
</organism>
<dbReference type="AlphaFoldDB" id="A0A9P6U5U7"/>
<sequence>MGLYRSGSLLSLVRCGLPVNEVLTFTQDAAVSKAFLIGEDRSDRSAVGVELFSNPRNQLVSTASVIMAMANDLGFDPKNRLPEQNGNSFKYFQFMWGQLDGFNVVKQAYKRPIQVFDASHNNNTFNNLAHVRQQIERLYNPFKQVNVAQAIVDQFPAMMTTTELTKPGSRNWALSVITLDQDSQLRTTARLATLSLTVNVSIDLDVYWPPHYVANFTYIEILANKPRSKSNLQRIVDLLPKKTSADFLDHFTTKF</sequence>
<dbReference type="EMBL" id="JAAAJB010000231">
    <property type="protein sequence ID" value="KAG0260994.1"/>
    <property type="molecule type" value="Genomic_DNA"/>
</dbReference>
<gene>
    <name evidence="1" type="ORF">DFQ27_003239</name>
</gene>
<comment type="caution">
    <text evidence="1">The sequence shown here is derived from an EMBL/GenBank/DDBJ whole genome shotgun (WGS) entry which is preliminary data.</text>
</comment>
<proteinExistence type="predicted"/>
<dbReference type="Proteomes" id="UP000807716">
    <property type="component" value="Unassembled WGS sequence"/>
</dbReference>
<keyword evidence="2" id="KW-1185">Reference proteome</keyword>
<name>A0A9P6U5U7_9FUNG</name>
<reference evidence="1" key="1">
    <citation type="journal article" date="2020" name="Fungal Divers.">
        <title>Resolving the Mortierellaceae phylogeny through synthesis of multi-gene phylogenetics and phylogenomics.</title>
        <authorList>
            <person name="Vandepol N."/>
            <person name="Liber J."/>
            <person name="Desiro A."/>
            <person name="Na H."/>
            <person name="Kennedy M."/>
            <person name="Barry K."/>
            <person name="Grigoriev I.V."/>
            <person name="Miller A.N."/>
            <person name="O'Donnell K."/>
            <person name="Stajich J.E."/>
            <person name="Bonito G."/>
        </authorList>
    </citation>
    <scope>NUCLEOTIDE SEQUENCE</scope>
    <source>
        <strain evidence="1">BC1065</strain>
    </source>
</reference>
<accession>A0A9P6U5U7</accession>
<protein>
    <submittedName>
        <fullName evidence="1">Uncharacterized protein</fullName>
    </submittedName>
</protein>
<evidence type="ECO:0000313" key="2">
    <source>
        <dbReference type="Proteomes" id="UP000807716"/>
    </source>
</evidence>
<evidence type="ECO:0000313" key="1">
    <source>
        <dbReference type="EMBL" id="KAG0260994.1"/>
    </source>
</evidence>